<sequence length="177" mass="19767">MIGETETALLDTVKSLFGQTLRDIDTHPGTWDDVAIKRMILSEPAVYLAWLGCGEGRTAREVESRWVFYVCASMLNGREGDRLEVYQIVERLVAGINWKSFGPTSALKLTKAQNLYTDAQGAAGCALYGLYFSGRTPIAGDVDLSSLDDYERHWQTWKHPDGTPPFEAHINVNEKKP</sequence>
<evidence type="ECO:0000313" key="1">
    <source>
        <dbReference type="EMBL" id="AXF77739.1"/>
    </source>
</evidence>
<dbReference type="RefSeq" id="WP_233479580.1">
    <property type="nucleotide sequence ID" value="NZ_CP013970.1"/>
</dbReference>
<proteinExistence type="predicted"/>
<gene>
    <name evidence="1" type="ORF">AV903_19555</name>
</gene>
<dbReference type="Pfam" id="PF08873">
    <property type="entry name" value="Phage_Mu_Gp37"/>
    <property type="match status" value="1"/>
</dbReference>
<name>A0A345CWC2_9GAMM</name>
<dbReference type="AlphaFoldDB" id="A0A345CWC2"/>
<protein>
    <submittedName>
        <fullName evidence="1">DUF1834 family protein</fullName>
    </submittedName>
</protein>
<reference evidence="1 2" key="1">
    <citation type="submission" date="2016-01" db="EMBL/GenBank/DDBJ databases">
        <authorList>
            <person name="Oliw E.H."/>
        </authorList>
    </citation>
    <scope>NUCLEOTIDE SEQUENCE [LARGE SCALE GENOMIC DNA]</scope>
    <source>
        <strain evidence="1 2">MDcuke</strain>
    </source>
</reference>
<accession>A0A345CWC2</accession>
<evidence type="ECO:0000313" key="2">
    <source>
        <dbReference type="Proteomes" id="UP000264980"/>
    </source>
</evidence>
<dbReference type="InterPro" id="IPR014972">
    <property type="entry name" value="Phage_Mu_Gp37"/>
</dbReference>
<organism evidence="1 2">
    <name type="scientific">Erwinia tracheiphila</name>
    <dbReference type="NCBI Taxonomy" id="65700"/>
    <lineage>
        <taxon>Bacteria</taxon>
        <taxon>Pseudomonadati</taxon>
        <taxon>Pseudomonadota</taxon>
        <taxon>Gammaproteobacteria</taxon>
        <taxon>Enterobacterales</taxon>
        <taxon>Erwiniaceae</taxon>
        <taxon>Erwinia</taxon>
    </lineage>
</organism>
<dbReference type="Proteomes" id="UP000264980">
    <property type="component" value="Chromosome"/>
</dbReference>
<dbReference type="EMBL" id="CP013970">
    <property type="protein sequence ID" value="AXF77739.1"/>
    <property type="molecule type" value="Genomic_DNA"/>
</dbReference>